<dbReference type="Proteomes" id="UP000321569">
    <property type="component" value="Unassembled WGS sequence"/>
</dbReference>
<dbReference type="GO" id="GO:0016491">
    <property type="term" value="F:oxidoreductase activity"/>
    <property type="evidence" value="ECO:0007669"/>
    <property type="project" value="InterPro"/>
</dbReference>
<dbReference type="AlphaFoldDB" id="A0A512PPH6"/>
<name>A0A512PPH6_9LACO</name>
<accession>A0A512PPH6</accession>
<dbReference type="Pfam" id="PF03358">
    <property type="entry name" value="FMN_red"/>
    <property type="match status" value="1"/>
</dbReference>
<sequence length="184" mass="20414">MAKKVGILVGSLRKASYSKAVAEALATQFPSDYETTFIKIGTLPFFNQDLEENHYEPGEWQEFRMQVRQCDAFVFVTPEYNRSVPAVLKNAIDVGSRPRGQNVWDGKPALVVSVTPGATGAFGANHALRQSLVFLNMPTVQQPEAYIGSVTKYIDPDGKITNPGELKYFHLLADALVKYVKMLN</sequence>
<dbReference type="OrthoDB" id="9812295at2"/>
<dbReference type="EMBL" id="BKAM01000050">
    <property type="protein sequence ID" value="GEP73108.1"/>
    <property type="molecule type" value="Genomic_DNA"/>
</dbReference>
<proteinExistence type="predicted"/>
<dbReference type="InterPro" id="IPR029039">
    <property type="entry name" value="Flavoprotein-like_sf"/>
</dbReference>
<evidence type="ECO:0000313" key="2">
    <source>
        <dbReference type="EMBL" id="GEP73108.1"/>
    </source>
</evidence>
<dbReference type="PANTHER" id="PTHR30543">
    <property type="entry name" value="CHROMATE REDUCTASE"/>
    <property type="match status" value="1"/>
</dbReference>
<dbReference type="InterPro" id="IPR050712">
    <property type="entry name" value="NAD(P)H-dep_reductase"/>
</dbReference>
<dbReference type="STRING" id="1423795.FD12_GL002700"/>
<gene>
    <name evidence="2" type="ORF">LRA02_19760</name>
</gene>
<dbReference type="GO" id="GO:0005829">
    <property type="term" value="C:cytosol"/>
    <property type="evidence" value="ECO:0007669"/>
    <property type="project" value="TreeGrafter"/>
</dbReference>
<protein>
    <submittedName>
        <fullName evidence="2">Flavin reductase</fullName>
    </submittedName>
</protein>
<feature type="domain" description="NADPH-dependent FMN reductase-like" evidence="1">
    <location>
        <begin position="4"/>
        <end position="150"/>
    </location>
</feature>
<dbReference type="Gene3D" id="3.40.50.360">
    <property type="match status" value="1"/>
</dbReference>
<dbReference type="SUPFAM" id="SSF52218">
    <property type="entry name" value="Flavoproteins"/>
    <property type="match status" value="1"/>
</dbReference>
<dbReference type="PANTHER" id="PTHR30543:SF21">
    <property type="entry name" value="NAD(P)H-DEPENDENT FMN REDUCTASE LOT6"/>
    <property type="match status" value="1"/>
</dbReference>
<comment type="caution">
    <text evidence="2">The sequence shown here is derived from an EMBL/GenBank/DDBJ whole genome shotgun (WGS) entry which is preliminary data.</text>
</comment>
<dbReference type="GO" id="GO:0010181">
    <property type="term" value="F:FMN binding"/>
    <property type="evidence" value="ECO:0007669"/>
    <property type="project" value="TreeGrafter"/>
</dbReference>
<dbReference type="InterPro" id="IPR005025">
    <property type="entry name" value="FMN_Rdtase-like_dom"/>
</dbReference>
<dbReference type="RefSeq" id="WP_056982441.1">
    <property type="nucleotide sequence ID" value="NZ_BKAM01000050.1"/>
</dbReference>
<evidence type="ECO:0000313" key="3">
    <source>
        <dbReference type="Proteomes" id="UP000321569"/>
    </source>
</evidence>
<reference evidence="2 3" key="1">
    <citation type="submission" date="2019-07" db="EMBL/GenBank/DDBJ databases">
        <title>Whole genome shotgun sequence of Lactobacillus rapi NBRC 109618.</title>
        <authorList>
            <person name="Hosoyama A."/>
            <person name="Uohara A."/>
            <person name="Ohji S."/>
            <person name="Ichikawa N."/>
        </authorList>
    </citation>
    <scope>NUCLEOTIDE SEQUENCE [LARGE SCALE GENOMIC DNA]</scope>
    <source>
        <strain evidence="2 3">NBRC 109618</strain>
    </source>
</reference>
<organism evidence="2 3">
    <name type="scientific">Lentilactobacillus rapi</name>
    <dbReference type="NCBI Taxonomy" id="481723"/>
    <lineage>
        <taxon>Bacteria</taxon>
        <taxon>Bacillati</taxon>
        <taxon>Bacillota</taxon>
        <taxon>Bacilli</taxon>
        <taxon>Lactobacillales</taxon>
        <taxon>Lactobacillaceae</taxon>
        <taxon>Lentilactobacillus</taxon>
    </lineage>
</organism>
<evidence type="ECO:0000259" key="1">
    <source>
        <dbReference type="Pfam" id="PF03358"/>
    </source>
</evidence>